<reference evidence="3 5" key="2">
    <citation type="submission" date="2021-03" db="EMBL/GenBank/DDBJ databases">
        <title>Genomic Encyclopedia of Type Strains, Phase IV (KMG-IV): sequencing the most valuable type-strain genomes for metagenomic binning, comparative biology and taxonomic classification.</title>
        <authorList>
            <person name="Goeker M."/>
        </authorList>
    </citation>
    <scope>NUCLEOTIDE SEQUENCE [LARGE SCALE GENOMIC DNA]</scope>
    <source>
        <strain evidence="3 5">DSM 40499</strain>
    </source>
</reference>
<evidence type="ECO:0000259" key="1">
    <source>
        <dbReference type="Pfam" id="PF00550"/>
    </source>
</evidence>
<dbReference type="InterPro" id="IPR036736">
    <property type="entry name" value="ACP-like_sf"/>
</dbReference>
<evidence type="ECO:0000313" key="4">
    <source>
        <dbReference type="Proteomes" id="UP000092659"/>
    </source>
</evidence>
<dbReference type="AlphaFoldDB" id="A0A1B1AUU4"/>
<feature type="domain" description="Carrier" evidence="1">
    <location>
        <begin position="31"/>
        <end position="74"/>
    </location>
</feature>
<evidence type="ECO:0000313" key="3">
    <source>
        <dbReference type="EMBL" id="MBP2047989.1"/>
    </source>
</evidence>
<sequence length="82" mass="9529">MDHRWIRSLLDGLVEDQTIQTLCDRYDEYKDVPLRQVGLESVQVMGLVLRMESEFGKEIDYETFDLADVSTLTRAARYLGVD</sequence>
<dbReference type="EMBL" id="JAGGLP010000002">
    <property type="protein sequence ID" value="MBP2047989.1"/>
    <property type="molecule type" value="Genomic_DNA"/>
</dbReference>
<dbReference type="STRING" id="68214.AVL59_12525"/>
<evidence type="ECO:0000313" key="2">
    <source>
        <dbReference type="EMBL" id="ANP50336.1"/>
    </source>
</evidence>
<dbReference type="SUPFAM" id="SSF47336">
    <property type="entry name" value="ACP-like"/>
    <property type="match status" value="1"/>
</dbReference>
<dbReference type="OrthoDB" id="4247123at2"/>
<gene>
    <name evidence="2" type="ORF">AVL59_12525</name>
    <name evidence="3" type="ORF">J2Z21_000913</name>
</gene>
<name>A0A1B1AUU4_9ACTN</name>
<dbReference type="EMBL" id="CP016279">
    <property type="protein sequence ID" value="ANP50336.1"/>
    <property type="molecule type" value="Genomic_DNA"/>
</dbReference>
<dbReference type="RefSeq" id="WP_067302876.1">
    <property type="nucleotide sequence ID" value="NZ_CP016279.1"/>
</dbReference>
<proteinExistence type="predicted"/>
<dbReference type="Proteomes" id="UP001519309">
    <property type="component" value="Unassembled WGS sequence"/>
</dbReference>
<evidence type="ECO:0000313" key="5">
    <source>
        <dbReference type="Proteomes" id="UP001519309"/>
    </source>
</evidence>
<organism evidence="2 4">
    <name type="scientific">Streptomyces griseochromogenes</name>
    <dbReference type="NCBI Taxonomy" id="68214"/>
    <lineage>
        <taxon>Bacteria</taxon>
        <taxon>Bacillati</taxon>
        <taxon>Actinomycetota</taxon>
        <taxon>Actinomycetes</taxon>
        <taxon>Kitasatosporales</taxon>
        <taxon>Streptomycetaceae</taxon>
        <taxon>Streptomyces</taxon>
    </lineage>
</organism>
<dbReference type="KEGG" id="sgs:AVL59_12525"/>
<dbReference type="Pfam" id="PF00550">
    <property type="entry name" value="PP-binding"/>
    <property type="match status" value="1"/>
</dbReference>
<dbReference type="Gene3D" id="1.10.1200.10">
    <property type="entry name" value="ACP-like"/>
    <property type="match status" value="1"/>
</dbReference>
<keyword evidence="5" id="KW-1185">Reference proteome</keyword>
<accession>A0A1B1AUU4</accession>
<reference evidence="2 4" key="1">
    <citation type="submission" date="2016-06" db="EMBL/GenBank/DDBJ databases">
        <title>Complete genome sequence of Streptomyces griseochromogenes ATCC 14511, the Blasticidin S producer.</title>
        <authorList>
            <person name="Wu L."/>
        </authorList>
    </citation>
    <scope>NUCLEOTIDE SEQUENCE [LARGE SCALE GENOMIC DNA]</scope>
    <source>
        <strain evidence="2 4">ATCC 14511</strain>
    </source>
</reference>
<protein>
    <submittedName>
        <fullName evidence="3">Acyl carrier protein</fullName>
    </submittedName>
</protein>
<dbReference type="InterPro" id="IPR009081">
    <property type="entry name" value="PP-bd_ACP"/>
</dbReference>
<dbReference type="Proteomes" id="UP000092659">
    <property type="component" value="Chromosome"/>
</dbReference>